<proteinExistence type="predicted"/>
<feature type="domain" description="MacB-like periplasmic core" evidence="1">
    <location>
        <begin position="19"/>
        <end position="212"/>
    </location>
</feature>
<gene>
    <name evidence="2" type="ORF">AC477_04835</name>
</gene>
<accession>A0A0M0BQA2</accession>
<evidence type="ECO:0000313" key="3">
    <source>
        <dbReference type="Proteomes" id="UP000037237"/>
    </source>
</evidence>
<evidence type="ECO:0000313" key="2">
    <source>
        <dbReference type="EMBL" id="KON30619.1"/>
    </source>
</evidence>
<sequence>MFSAKYAVKTVSRRKKRNILTILGLAIGVAMVASAQIATDTMIVSFSDLVFSEIGEVDVWIGLKNDSMFDQSTYNLIANNDSVQNEISPNGITPRIIIYGLANDPDTGQIETNVAIVGINDTLDQHFGKLTDIETGEERFVKDLGLDEIIIGRSLANTLNTEEGQTIVVGFTDNSDDIVNFQLTIKYIVKNSEKATWNGGDSLFLSLQRLRTLYGAGLNDIN</sequence>
<organism evidence="2 3">
    <name type="scientific">miscellaneous Crenarchaeota group-1 archaeon SG8-32-1</name>
    <dbReference type="NCBI Taxonomy" id="1685124"/>
    <lineage>
        <taxon>Archaea</taxon>
        <taxon>Candidatus Bathyarchaeota</taxon>
        <taxon>MCG-1</taxon>
    </lineage>
</organism>
<protein>
    <recommendedName>
        <fullName evidence="1">MacB-like periplasmic core domain-containing protein</fullName>
    </recommendedName>
</protein>
<dbReference type="EMBL" id="LFWU01000120">
    <property type="protein sequence ID" value="KON30619.1"/>
    <property type="molecule type" value="Genomic_DNA"/>
</dbReference>
<evidence type="ECO:0000259" key="1">
    <source>
        <dbReference type="Pfam" id="PF12704"/>
    </source>
</evidence>
<comment type="caution">
    <text evidence="2">The sequence shown here is derived from an EMBL/GenBank/DDBJ whole genome shotgun (WGS) entry which is preliminary data.</text>
</comment>
<dbReference type="Pfam" id="PF12704">
    <property type="entry name" value="MacB_PCD"/>
    <property type="match status" value="1"/>
</dbReference>
<dbReference type="InterPro" id="IPR025857">
    <property type="entry name" value="MacB_PCD"/>
</dbReference>
<name>A0A0M0BQA2_9ARCH</name>
<reference evidence="2 3" key="1">
    <citation type="submission" date="2015-06" db="EMBL/GenBank/DDBJ databases">
        <title>New insights into the roles of widespread benthic archaea in carbon and nitrogen cycling.</title>
        <authorList>
            <person name="Lazar C.S."/>
            <person name="Baker B.J."/>
            <person name="Seitz K.W."/>
            <person name="Hyde A.S."/>
            <person name="Dick G.J."/>
            <person name="Hinrichs K.-U."/>
            <person name="Teske A.P."/>
        </authorList>
    </citation>
    <scope>NUCLEOTIDE SEQUENCE [LARGE SCALE GENOMIC DNA]</scope>
    <source>
        <strain evidence="2">SG8-32-1</strain>
    </source>
</reference>
<dbReference type="AlphaFoldDB" id="A0A0M0BQA2"/>
<feature type="non-terminal residue" evidence="2">
    <location>
        <position position="222"/>
    </location>
</feature>
<dbReference type="Proteomes" id="UP000037237">
    <property type="component" value="Unassembled WGS sequence"/>
</dbReference>